<sequence length="92" mass="10879">MNIYLILYSKRGCHLCEGLLEKLQQIKYIKTQEWHLEIRDITTNSDWFEAYQYEVPVLVQKLSKGEKTLPRSSPRATVEQVENILNKNLILN</sequence>
<keyword evidence="2" id="KW-1185">Reference proteome</keyword>
<comment type="caution">
    <text evidence="1">The sequence shown here is derived from an EMBL/GenBank/DDBJ whole genome shotgun (WGS) entry which is preliminary data.</text>
</comment>
<dbReference type="InterPro" id="IPR008554">
    <property type="entry name" value="Glutaredoxin-like"/>
</dbReference>
<proteinExistence type="predicted"/>
<dbReference type="PANTHER" id="PTHR33558:SF1">
    <property type="entry name" value="GLUTAREDOXIN-LIKE PROTEIN C5ORF63 HOMOLOG"/>
    <property type="match status" value="1"/>
</dbReference>
<dbReference type="RefSeq" id="WP_106456791.1">
    <property type="nucleotide sequence ID" value="NZ_PXOH01000008.1"/>
</dbReference>
<accession>A0A2T1LYT2</accession>
<gene>
    <name evidence="1" type="ORF">C7H19_10315</name>
</gene>
<dbReference type="Proteomes" id="UP000239001">
    <property type="component" value="Unassembled WGS sequence"/>
</dbReference>
<dbReference type="SUPFAM" id="SSF52833">
    <property type="entry name" value="Thioredoxin-like"/>
    <property type="match status" value="1"/>
</dbReference>
<name>A0A2T1LYT2_9CHRO</name>
<reference evidence="1 2" key="2">
    <citation type="submission" date="2018-03" db="EMBL/GenBank/DDBJ databases">
        <authorList>
            <person name="Keele B.F."/>
        </authorList>
    </citation>
    <scope>NUCLEOTIDE SEQUENCE [LARGE SCALE GENOMIC DNA]</scope>
    <source>
        <strain evidence="1 2">CCALA 016</strain>
    </source>
</reference>
<evidence type="ECO:0000313" key="2">
    <source>
        <dbReference type="Proteomes" id="UP000239001"/>
    </source>
</evidence>
<dbReference type="PANTHER" id="PTHR33558">
    <property type="entry name" value="GLUTAREDOXIN-LIKE PROTEIN C5ORF63 HOMOLOG"/>
    <property type="match status" value="1"/>
</dbReference>
<dbReference type="InterPro" id="IPR036249">
    <property type="entry name" value="Thioredoxin-like_sf"/>
</dbReference>
<dbReference type="AlphaFoldDB" id="A0A2T1LYT2"/>
<dbReference type="EMBL" id="PXOH01000008">
    <property type="protein sequence ID" value="PSF37550.1"/>
    <property type="molecule type" value="Genomic_DNA"/>
</dbReference>
<organism evidence="1 2">
    <name type="scientific">Aphanothece hegewaldii CCALA 016</name>
    <dbReference type="NCBI Taxonomy" id="2107694"/>
    <lineage>
        <taxon>Bacteria</taxon>
        <taxon>Bacillati</taxon>
        <taxon>Cyanobacteriota</taxon>
        <taxon>Cyanophyceae</taxon>
        <taxon>Oscillatoriophycideae</taxon>
        <taxon>Chroococcales</taxon>
        <taxon>Aphanothecaceae</taxon>
        <taxon>Aphanothece</taxon>
    </lineage>
</organism>
<dbReference type="Gene3D" id="3.40.30.10">
    <property type="entry name" value="Glutaredoxin"/>
    <property type="match status" value="1"/>
</dbReference>
<evidence type="ECO:0000313" key="1">
    <source>
        <dbReference type="EMBL" id="PSF37550.1"/>
    </source>
</evidence>
<reference evidence="1 2" key="1">
    <citation type="submission" date="2018-03" db="EMBL/GenBank/DDBJ databases">
        <title>The ancient ancestry and fast evolution of plastids.</title>
        <authorList>
            <person name="Moore K.R."/>
            <person name="Magnabosco C."/>
            <person name="Momper L."/>
            <person name="Gold D.A."/>
            <person name="Bosak T."/>
            <person name="Fournier G.P."/>
        </authorList>
    </citation>
    <scope>NUCLEOTIDE SEQUENCE [LARGE SCALE GENOMIC DNA]</scope>
    <source>
        <strain evidence="1 2">CCALA 016</strain>
    </source>
</reference>
<dbReference type="OrthoDB" id="32865at2"/>
<protein>
    <submittedName>
        <fullName evidence="1">Glutaredoxin family protein</fullName>
    </submittedName>
</protein>
<dbReference type="Pfam" id="PF05768">
    <property type="entry name" value="Glrx-like"/>
    <property type="match status" value="1"/>
</dbReference>
<dbReference type="InterPro" id="IPR052565">
    <property type="entry name" value="Glutaredoxin-like_YDR286C"/>
</dbReference>